<accession>A0A0C2EYQ5</accession>
<dbReference type="EMBL" id="JXDG01000030">
    <property type="protein sequence ID" value="KIH83978.1"/>
    <property type="molecule type" value="Genomic_DNA"/>
</dbReference>
<dbReference type="Proteomes" id="UP000031535">
    <property type="component" value="Unassembled WGS sequence"/>
</dbReference>
<dbReference type="PATRIC" id="fig|226910.6.peg.2233"/>
<protein>
    <submittedName>
        <fullName evidence="2">Uncharacterized protein</fullName>
    </submittedName>
</protein>
<feature type="region of interest" description="Disordered" evidence="1">
    <location>
        <begin position="1"/>
        <end position="24"/>
    </location>
</feature>
<proteinExistence type="predicted"/>
<name>A0A0C2EYQ5_9PSED</name>
<keyword evidence="3" id="KW-1185">Reference proteome</keyword>
<sequence length="40" mass="4607">MSGIQSADAQQRKTQPRPEDELRHVRSLEAKLDIKIMARC</sequence>
<evidence type="ECO:0000313" key="2">
    <source>
        <dbReference type="EMBL" id="KIH83978.1"/>
    </source>
</evidence>
<gene>
    <name evidence="2" type="ORF">UCMB321_2245</name>
</gene>
<feature type="compositionally biased region" description="Polar residues" evidence="1">
    <location>
        <begin position="1"/>
        <end position="13"/>
    </location>
</feature>
<dbReference type="AlphaFoldDB" id="A0A0C2EYQ5"/>
<comment type="caution">
    <text evidence="2">The sequence shown here is derived from an EMBL/GenBank/DDBJ whole genome shotgun (WGS) entry which is preliminary data.</text>
</comment>
<organism evidence="2 3">
    <name type="scientific">Pseudomonas batumici</name>
    <dbReference type="NCBI Taxonomy" id="226910"/>
    <lineage>
        <taxon>Bacteria</taxon>
        <taxon>Pseudomonadati</taxon>
        <taxon>Pseudomonadota</taxon>
        <taxon>Gammaproteobacteria</taxon>
        <taxon>Pseudomonadales</taxon>
        <taxon>Pseudomonadaceae</taxon>
        <taxon>Pseudomonas</taxon>
    </lineage>
</organism>
<evidence type="ECO:0000256" key="1">
    <source>
        <dbReference type="SAM" id="MobiDB-lite"/>
    </source>
</evidence>
<reference evidence="2 3" key="1">
    <citation type="submission" date="2015-01" db="EMBL/GenBank/DDBJ databases">
        <title>Complete genome of Pseudomonas batumici UCM B-321 producer of the batumin antibiotic with strong antistaphilococcal and potential anticancer activity.</title>
        <authorList>
            <person name="Klochko V.V."/>
            <person name="Zelena L.B."/>
            <person name="Elena K.A."/>
            <person name="Reva O.N."/>
        </authorList>
    </citation>
    <scope>NUCLEOTIDE SEQUENCE [LARGE SCALE GENOMIC DNA]</scope>
    <source>
        <strain evidence="2 3">UCM B-321</strain>
    </source>
</reference>
<evidence type="ECO:0000313" key="3">
    <source>
        <dbReference type="Proteomes" id="UP000031535"/>
    </source>
</evidence>